<gene>
    <name evidence="1" type="ORF">RHMOL_Rhmol12G0206300</name>
</gene>
<keyword evidence="2" id="KW-1185">Reference proteome</keyword>
<comment type="caution">
    <text evidence="1">The sequence shown here is derived from an EMBL/GenBank/DDBJ whole genome shotgun (WGS) entry which is preliminary data.</text>
</comment>
<proteinExistence type="predicted"/>
<protein>
    <submittedName>
        <fullName evidence="1">Uncharacterized protein</fullName>
    </submittedName>
</protein>
<accession>A0ACC0LK96</accession>
<sequence length="217" mass="25130">MGKSRPCTKKRKITDEDVAEYLAKRVAKKLKAAAAAASYHYSTDEVFVWQKKIEHRVISQGIVVPLDQMYSAKSEKKKQRERMAEIENLKQRREERAIEEACREEERALLVRERARAEFQDWESKEGESDSDRRRRRSRSEADNLEKAMGATEEGDAVFGGSSDQANLDSPVCTWRDEYCPRKPKYSNRVHTGYEWNKIQPDSLRSRQPAAQGCSRV</sequence>
<evidence type="ECO:0000313" key="2">
    <source>
        <dbReference type="Proteomes" id="UP001062846"/>
    </source>
</evidence>
<name>A0ACC0LK96_RHOML</name>
<organism evidence="1 2">
    <name type="scientific">Rhododendron molle</name>
    <name type="common">Chinese azalea</name>
    <name type="synonym">Azalea mollis</name>
    <dbReference type="NCBI Taxonomy" id="49168"/>
    <lineage>
        <taxon>Eukaryota</taxon>
        <taxon>Viridiplantae</taxon>
        <taxon>Streptophyta</taxon>
        <taxon>Embryophyta</taxon>
        <taxon>Tracheophyta</taxon>
        <taxon>Spermatophyta</taxon>
        <taxon>Magnoliopsida</taxon>
        <taxon>eudicotyledons</taxon>
        <taxon>Gunneridae</taxon>
        <taxon>Pentapetalae</taxon>
        <taxon>asterids</taxon>
        <taxon>Ericales</taxon>
        <taxon>Ericaceae</taxon>
        <taxon>Ericoideae</taxon>
        <taxon>Rhodoreae</taxon>
        <taxon>Rhododendron</taxon>
    </lineage>
</organism>
<evidence type="ECO:0000313" key="1">
    <source>
        <dbReference type="EMBL" id="KAI8529203.1"/>
    </source>
</evidence>
<dbReference type="EMBL" id="CM046399">
    <property type="protein sequence ID" value="KAI8529203.1"/>
    <property type="molecule type" value="Genomic_DNA"/>
</dbReference>
<dbReference type="Proteomes" id="UP001062846">
    <property type="component" value="Chromosome 12"/>
</dbReference>
<reference evidence="1" key="1">
    <citation type="submission" date="2022-02" db="EMBL/GenBank/DDBJ databases">
        <title>Plant Genome Project.</title>
        <authorList>
            <person name="Zhang R.-G."/>
        </authorList>
    </citation>
    <scope>NUCLEOTIDE SEQUENCE</scope>
    <source>
        <strain evidence="1">AT1</strain>
    </source>
</reference>